<feature type="domain" description="Caspase family p10" evidence="3">
    <location>
        <begin position="448"/>
        <end position="531"/>
    </location>
</feature>
<dbReference type="GO" id="GO:0004197">
    <property type="term" value="F:cysteine-type endopeptidase activity"/>
    <property type="evidence" value="ECO:0007669"/>
    <property type="project" value="InterPro"/>
</dbReference>
<dbReference type="InterPro" id="IPR052039">
    <property type="entry name" value="Caspase-related_regulators"/>
</dbReference>
<dbReference type="InterPro" id="IPR001309">
    <property type="entry name" value="Pept_C14_p20"/>
</dbReference>
<gene>
    <name evidence="5" type="primary">CASP16</name>
</gene>
<comment type="similarity">
    <text evidence="1 2">Belongs to the peptidase C14A family.</text>
</comment>
<evidence type="ECO:0000313" key="6">
    <source>
        <dbReference type="Proteomes" id="UP000694542"/>
    </source>
</evidence>
<dbReference type="PROSITE" id="PS50207">
    <property type="entry name" value="CASPASE_P10"/>
    <property type="match status" value="1"/>
</dbReference>
<dbReference type="PANTHER" id="PTHR22576:SF41">
    <property type="entry name" value="CASPASE 14, APOPTOSIS-RELATED CYSTEINE PEPTIDASE"/>
    <property type="match status" value="1"/>
</dbReference>
<name>A0A8C0SXB5_CANLF</name>
<dbReference type="InterPro" id="IPR002138">
    <property type="entry name" value="Pept_C14_p10"/>
</dbReference>
<protein>
    <recommendedName>
        <fullName evidence="7">Caspase 14</fullName>
    </recommendedName>
</protein>
<evidence type="ECO:0000256" key="2">
    <source>
        <dbReference type="RuleBase" id="RU003971"/>
    </source>
</evidence>
<dbReference type="Pfam" id="PF00656">
    <property type="entry name" value="Peptidase_C14"/>
    <property type="match status" value="1"/>
</dbReference>
<dbReference type="AlphaFoldDB" id="A0A8C0SXB5"/>
<evidence type="ECO:0000259" key="3">
    <source>
        <dbReference type="PROSITE" id="PS50207"/>
    </source>
</evidence>
<evidence type="ECO:0000256" key="1">
    <source>
        <dbReference type="ARBA" id="ARBA00010134"/>
    </source>
</evidence>
<accession>A0A8C0SXB5</accession>
<reference evidence="5" key="1">
    <citation type="submission" date="2018-10" db="EMBL/GenBank/DDBJ databases">
        <title>De novo assembly of a Great Dane genome.</title>
        <authorList>
            <person name="Kidd J.M."/>
            <person name="Pendleton A.L."/>
            <person name="Shen F."/>
            <person name="Emery S."/>
        </authorList>
    </citation>
    <scope>NUCLEOTIDE SEQUENCE [LARGE SCALE GENOMIC DNA]</scope>
    <source>
        <strain evidence="5">Great Dane</strain>
    </source>
</reference>
<dbReference type="InterPro" id="IPR011600">
    <property type="entry name" value="Pept_C14_caspase"/>
</dbReference>
<dbReference type="FunFam" id="3.40.50.1460:FF:000028">
    <property type="entry name" value="Uncharacterized protein"/>
    <property type="match status" value="1"/>
</dbReference>
<dbReference type="Ensembl" id="ENSCAFT00040032658.1">
    <property type="protein sequence ID" value="ENSCAFP00040028417.1"/>
    <property type="gene ID" value="ENSCAFG00040017613.1"/>
</dbReference>
<organism evidence="5 6">
    <name type="scientific">Canis lupus familiaris</name>
    <name type="common">Dog</name>
    <name type="synonym">Canis familiaris</name>
    <dbReference type="NCBI Taxonomy" id="9615"/>
    <lineage>
        <taxon>Eukaryota</taxon>
        <taxon>Metazoa</taxon>
        <taxon>Chordata</taxon>
        <taxon>Craniata</taxon>
        <taxon>Vertebrata</taxon>
        <taxon>Euteleostomi</taxon>
        <taxon>Mammalia</taxon>
        <taxon>Eutheria</taxon>
        <taxon>Laurasiatheria</taxon>
        <taxon>Carnivora</taxon>
        <taxon>Caniformia</taxon>
        <taxon>Canidae</taxon>
        <taxon>Canis</taxon>
    </lineage>
</organism>
<dbReference type="Proteomes" id="UP000694542">
    <property type="component" value="Chromosome 6"/>
</dbReference>
<dbReference type="PRINTS" id="PR00376">
    <property type="entry name" value="IL1BCENZYME"/>
</dbReference>
<dbReference type="InterPro" id="IPR029030">
    <property type="entry name" value="Caspase-like_dom_sf"/>
</dbReference>
<dbReference type="SMART" id="SM00115">
    <property type="entry name" value="CASc"/>
    <property type="match status" value="1"/>
</dbReference>
<dbReference type="GO" id="GO:0006508">
    <property type="term" value="P:proteolysis"/>
    <property type="evidence" value="ECO:0007669"/>
    <property type="project" value="InterPro"/>
</dbReference>
<reference evidence="5" key="2">
    <citation type="submission" date="2025-08" db="UniProtKB">
        <authorList>
            <consortium name="Ensembl"/>
        </authorList>
    </citation>
    <scope>IDENTIFICATION</scope>
</reference>
<dbReference type="Gene3D" id="3.40.50.1460">
    <property type="match status" value="1"/>
</dbReference>
<dbReference type="SUPFAM" id="SSF52129">
    <property type="entry name" value="Caspase-like"/>
    <property type="match status" value="2"/>
</dbReference>
<evidence type="ECO:0000313" key="5">
    <source>
        <dbReference type="Ensembl" id="ENSCAFP00040028417.1"/>
    </source>
</evidence>
<evidence type="ECO:0000259" key="4">
    <source>
        <dbReference type="PROSITE" id="PS50208"/>
    </source>
</evidence>
<dbReference type="InterPro" id="IPR015917">
    <property type="entry name" value="Pept_C14A"/>
</dbReference>
<feature type="domain" description="Caspase family p20" evidence="4">
    <location>
        <begin position="288"/>
        <end position="397"/>
    </location>
</feature>
<dbReference type="PANTHER" id="PTHR22576">
    <property type="entry name" value="MUCOSA ASSOCIATED LYMPHOID TISSUE LYMPHOMA TRANSLOCATION PROTEIN 1/PARACASPASE"/>
    <property type="match status" value="1"/>
</dbReference>
<sequence length="531" mass="56844">TELIGQGSGKRQVLGPGALVPGSGVKLCAQRKPPPCPHGLPGGWDPAGGLAVGRCPTESGKKGNRWPRPLLALRGAPPQPTLSLPPQGKYSLQGPRVALTLSTPEVSASTVAVLEAVFRTLGFECCQRTEASVQGFLGELAGFRSQLDGLGGPVGCALVALLAPRGQLGQPQQLVRELSRCRALWGRPKVFLLLSSAPGGALERGAFLTGLSRLCGRCRHWSLLQLLTEVFYRTTEESEATYCPVFRSSLRGTLCLGDVEPWEPKLEPSPRAQYDLSGTRAALLLSVIRSRPGAKHDVEALGSLCQALNFKITLRTNPTAQAFQEEMVQFRECLDALSAPVSCALVALMAHGGPQGQLLGADGQEVQPEALVQELNRCRALWGCPKIFLLQACRGGHRDAGVGPTALSWFRRWLRASPTTPSHADVLEIYTDAQGSASRGPTAGSSDQADILMVYAAAEGCVAYRDEKGSDFIQTLAEVLRADPGGDLLELLTEVNRRVCELDVLGPDCPERRKACLEIRSSLRRPLCLQA</sequence>
<dbReference type="PROSITE" id="PS50208">
    <property type="entry name" value="CASPASE_P20"/>
    <property type="match status" value="1"/>
</dbReference>
<proteinExistence type="inferred from homology"/>
<evidence type="ECO:0008006" key="7">
    <source>
        <dbReference type="Google" id="ProtNLM"/>
    </source>
</evidence>